<accession>A0A0F5JA46</accession>
<organism evidence="1 2">
    <name type="scientific">Parabacteroides goldsteinii DSM 19448 = WAL 12034</name>
    <dbReference type="NCBI Taxonomy" id="927665"/>
    <lineage>
        <taxon>Bacteria</taxon>
        <taxon>Pseudomonadati</taxon>
        <taxon>Bacteroidota</taxon>
        <taxon>Bacteroidia</taxon>
        <taxon>Bacteroidales</taxon>
        <taxon>Tannerellaceae</taxon>
        <taxon>Parabacteroides</taxon>
    </lineage>
</organism>
<name>A0A0F5JA46_9BACT</name>
<sequence length="599" mass="70319">MIRTVKLDIRKGEYLSDALRRHGKENIPTRVILNKVLPGLGATYCEIMSPRSSIIIEPNVPVIVGKMEKHKNLLGIYRGVKTDEVARHIRKYPGCCKIMVTPESFWKVKQAMEDEGVDMYKDFFMLFDECEKIIQDNDFRETIEAPLDDFFLFRQMAFVSATPILPRDPRFEEHGFTELRIEPAYPYRKPLRLITTNNVVEALAEVLPECKSKVCIFVNSIDTIESLYKDMAELQNSATFCSTQGIAKLRHVKDRSMHDRIEELKRYNFFTSRFFSAVDIDVRCKPDIILLSDLYGAEQSVIDPRTEAIQIAGRFRNGFRSLTHITSIKPSLEAMNASEVDEWLESARLAMTEIREKSKKDKRRGYRETYMEAAVNLTYQQYVYQNGKDNYFRQDNFREQERVKSLYRSADSLFNAYRDVPFFEVTHEDKQYPLTDNDRLARHRQTSRKQRRIFLLEQFERIAYLRFSPDEKDQDRYSRYLARILSSEYDCMFHECYLRKGADYIRSVDFKDSEIKRAVEEAGTTVFRKKQQLKEIVEKQFRVGETYSRSDLSVILTAAYRKVGLPVNKRVSATQLKDYFEIKEVNITSGRFLKIVGKK</sequence>
<evidence type="ECO:0000313" key="1">
    <source>
        <dbReference type="EMBL" id="KKB54634.1"/>
    </source>
</evidence>
<evidence type="ECO:0000313" key="2">
    <source>
        <dbReference type="Proteomes" id="UP000033047"/>
    </source>
</evidence>
<reference evidence="1 2" key="1">
    <citation type="submission" date="2013-04" db="EMBL/GenBank/DDBJ databases">
        <title>The Genome Sequence of Parabacteroides goldsteinii DSM 19448.</title>
        <authorList>
            <consortium name="The Broad Institute Genomics Platform"/>
            <person name="Earl A."/>
            <person name="Ward D."/>
            <person name="Feldgarden M."/>
            <person name="Gevers D."/>
            <person name="Martens E."/>
            <person name="Sakamoto M."/>
            <person name="Benno Y."/>
            <person name="Song Y."/>
            <person name="Liu C."/>
            <person name="Lee J."/>
            <person name="Bolanos M."/>
            <person name="Vaisanen M.L."/>
            <person name="Finegold S.M."/>
            <person name="Walker B."/>
            <person name="Young S."/>
            <person name="Zeng Q."/>
            <person name="Gargeya S."/>
            <person name="Fitzgerald M."/>
            <person name="Haas B."/>
            <person name="Abouelleil A."/>
            <person name="Allen A.W."/>
            <person name="Alvarado L."/>
            <person name="Arachchi H.M."/>
            <person name="Berlin A.M."/>
            <person name="Chapman S.B."/>
            <person name="Gainer-Dewar J."/>
            <person name="Goldberg J."/>
            <person name="Griggs A."/>
            <person name="Gujja S."/>
            <person name="Hansen M."/>
            <person name="Howarth C."/>
            <person name="Imamovic A."/>
            <person name="Ireland A."/>
            <person name="Larimer J."/>
            <person name="McCowan C."/>
            <person name="Murphy C."/>
            <person name="Pearson M."/>
            <person name="Poon T.W."/>
            <person name="Priest M."/>
            <person name="Roberts A."/>
            <person name="Saif S."/>
            <person name="Shea T."/>
            <person name="Sisk P."/>
            <person name="Sykes S."/>
            <person name="Wortman J."/>
            <person name="Nusbaum C."/>
            <person name="Birren B."/>
        </authorList>
    </citation>
    <scope>NUCLEOTIDE SEQUENCE [LARGE SCALE GENOMIC DNA]</scope>
    <source>
        <strain evidence="1 2">DSM 19448</strain>
    </source>
</reference>
<protein>
    <submittedName>
        <fullName evidence="1">Uncharacterized protein</fullName>
    </submittedName>
</protein>
<dbReference type="AlphaFoldDB" id="A0A0F5JA46"/>
<dbReference type="Proteomes" id="UP000033047">
    <property type="component" value="Unassembled WGS sequence"/>
</dbReference>
<dbReference type="InterPro" id="IPR027417">
    <property type="entry name" value="P-loop_NTPase"/>
</dbReference>
<gene>
    <name evidence="1" type="ORF">HMPREF1535_02756</name>
</gene>
<dbReference type="EMBL" id="AQHV01000013">
    <property type="protein sequence ID" value="KKB54634.1"/>
    <property type="molecule type" value="Genomic_DNA"/>
</dbReference>
<comment type="caution">
    <text evidence="1">The sequence shown here is derived from an EMBL/GenBank/DDBJ whole genome shotgun (WGS) entry which is preliminary data.</text>
</comment>
<proteinExistence type="predicted"/>
<dbReference type="STRING" id="927665.HMPREF1535_02756"/>
<dbReference type="SUPFAM" id="SSF52540">
    <property type="entry name" value="P-loop containing nucleoside triphosphate hydrolases"/>
    <property type="match status" value="1"/>
</dbReference>
<dbReference type="HOGENOM" id="CLU_019296_0_0_10"/>
<dbReference type="PATRIC" id="fig|927665.4.peg.2827"/>
<dbReference type="RefSeq" id="WP_046147542.1">
    <property type="nucleotide sequence ID" value="NZ_KQ033913.1"/>
</dbReference>